<dbReference type="InterPro" id="IPR052016">
    <property type="entry name" value="Bact_Sigma-Reg"/>
</dbReference>
<dbReference type="RefSeq" id="WP_016188802.1">
    <property type="nucleotide sequence ID" value="NZ_AOSG01000047.1"/>
</dbReference>
<evidence type="ECO:0000313" key="4">
    <source>
        <dbReference type="Proteomes" id="UP000014184"/>
    </source>
</evidence>
<dbReference type="NCBIfam" id="TIGR00229">
    <property type="entry name" value="sensory_box"/>
    <property type="match status" value="1"/>
</dbReference>
<dbReference type="InterPro" id="IPR003594">
    <property type="entry name" value="HATPase_dom"/>
</dbReference>
<dbReference type="FunFam" id="3.30.450.40:FF:000035">
    <property type="entry name" value="PAS sensor protein"/>
    <property type="match status" value="1"/>
</dbReference>
<dbReference type="EMBL" id="AOSG01000047">
    <property type="protein sequence ID" value="EOR71186.1"/>
    <property type="molecule type" value="Genomic_DNA"/>
</dbReference>
<dbReference type="Gene3D" id="3.60.40.10">
    <property type="entry name" value="PPM-type phosphatase domain"/>
    <property type="match status" value="1"/>
</dbReference>
<gene>
    <name evidence="3" type="ORF">TM51_08976</name>
</gene>
<comment type="caution">
    <text evidence="3">The sequence shown here is derived from an EMBL/GenBank/DDBJ whole genome shotgun (WGS) entry which is preliminary data.</text>
</comment>
<dbReference type="PROSITE" id="PS50112">
    <property type="entry name" value="PAS"/>
    <property type="match status" value="2"/>
</dbReference>
<dbReference type="Pfam" id="PF08448">
    <property type="entry name" value="PAS_4"/>
    <property type="match status" value="1"/>
</dbReference>
<feature type="domain" description="PAS" evidence="2">
    <location>
        <begin position="25"/>
        <end position="58"/>
    </location>
</feature>
<proteinExistence type="predicted"/>
<dbReference type="SUPFAM" id="SSF55785">
    <property type="entry name" value="PYP-like sensor domain (PAS domain)"/>
    <property type="match status" value="2"/>
</dbReference>
<dbReference type="SMART" id="SM00091">
    <property type="entry name" value="PAS"/>
    <property type="match status" value="2"/>
</dbReference>
<dbReference type="AlphaFoldDB" id="A0A9P2T9I2"/>
<dbReference type="SUPFAM" id="SSF55781">
    <property type="entry name" value="GAF domain-like"/>
    <property type="match status" value="1"/>
</dbReference>
<dbReference type="FunFam" id="3.30.565.10:FF:000028">
    <property type="entry name" value="PAS sensor protein"/>
    <property type="match status" value="1"/>
</dbReference>
<dbReference type="CDD" id="cd00130">
    <property type="entry name" value="PAS"/>
    <property type="match status" value="1"/>
</dbReference>
<dbReference type="InterPro" id="IPR013656">
    <property type="entry name" value="PAS_4"/>
</dbReference>
<dbReference type="Gene3D" id="3.30.450.20">
    <property type="entry name" value="PAS domain"/>
    <property type="match status" value="2"/>
</dbReference>
<dbReference type="InterPro" id="IPR029016">
    <property type="entry name" value="GAF-like_dom_sf"/>
</dbReference>
<dbReference type="InterPro" id="IPR036890">
    <property type="entry name" value="HATPase_C_sf"/>
</dbReference>
<dbReference type="PANTHER" id="PTHR43156">
    <property type="entry name" value="STAGE II SPORULATION PROTEIN E-RELATED"/>
    <property type="match status" value="1"/>
</dbReference>
<dbReference type="InterPro" id="IPR001932">
    <property type="entry name" value="PPM-type_phosphatase-like_dom"/>
</dbReference>
<dbReference type="InterPro" id="IPR003018">
    <property type="entry name" value="GAF"/>
</dbReference>
<name>A0A9P2T9I2_THEFU</name>
<dbReference type="Proteomes" id="UP000014184">
    <property type="component" value="Unassembled WGS sequence"/>
</dbReference>
<evidence type="ECO:0000313" key="3">
    <source>
        <dbReference type="EMBL" id="EOR71186.1"/>
    </source>
</evidence>
<keyword evidence="1" id="KW-0378">Hydrolase</keyword>
<dbReference type="InterPro" id="IPR036457">
    <property type="entry name" value="PPM-type-like_dom_sf"/>
</dbReference>
<dbReference type="CDD" id="cd16936">
    <property type="entry name" value="HATPase_RsbW-like"/>
    <property type="match status" value="1"/>
</dbReference>
<dbReference type="Pfam" id="PF01590">
    <property type="entry name" value="GAF"/>
    <property type="match status" value="1"/>
</dbReference>
<accession>A0A9P2T9I2</accession>
<feature type="domain" description="PAS" evidence="2">
    <location>
        <begin position="125"/>
        <end position="174"/>
    </location>
</feature>
<protein>
    <submittedName>
        <fullName evidence="3">PAS/protein phosphatase 2C-like domain</fullName>
    </submittedName>
</protein>
<dbReference type="SMART" id="SM00065">
    <property type="entry name" value="GAF"/>
    <property type="match status" value="1"/>
</dbReference>
<dbReference type="Pfam" id="PF07228">
    <property type="entry name" value="SpoIIE"/>
    <property type="match status" value="1"/>
</dbReference>
<dbReference type="InterPro" id="IPR035965">
    <property type="entry name" value="PAS-like_dom_sf"/>
</dbReference>
<dbReference type="SMART" id="SM00331">
    <property type="entry name" value="PP2C_SIG"/>
    <property type="match status" value="1"/>
</dbReference>
<reference evidence="3 4" key="1">
    <citation type="journal article" date="2013" name="Genome Announc.">
        <title>Draft Genome Sequence of the Lignocellulose Decomposer Thermobifida fusca Strain TM51.</title>
        <authorList>
            <person name="Toth A."/>
            <person name="Barna T."/>
            <person name="Nagy I."/>
            <person name="Horvath B."/>
            <person name="Nagy I."/>
            <person name="Tancsics A."/>
            <person name="Kriszt B."/>
            <person name="Baka E."/>
            <person name="Fekete C."/>
            <person name="Kukolya J."/>
        </authorList>
    </citation>
    <scope>NUCLEOTIDE SEQUENCE [LARGE SCALE GENOMIC DNA]</scope>
    <source>
        <strain evidence="3 4">TM51</strain>
    </source>
</reference>
<evidence type="ECO:0000256" key="1">
    <source>
        <dbReference type="ARBA" id="ARBA00022801"/>
    </source>
</evidence>
<dbReference type="InterPro" id="IPR000014">
    <property type="entry name" value="PAS"/>
</dbReference>
<organism evidence="3 4">
    <name type="scientific">Thermobifida fusca TM51</name>
    <dbReference type="NCBI Taxonomy" id="1169414"/>
    <lineage>
        <taxon>Bacteria</taxon>
        <taxon>Bacillati</taxon>
        <taxon>Actinomycetota</taxon>
        <taxon>Actinomycetes</taxon>
        <taxon>Streptosporangiales</taxon>
        <taxon>Nocardiopsidaceae</taxon>
        <taxon>Thermobifida</taxon>
    </lineage>
</organism>
<keyword evidence="4" id="KW-1185">Reference proteome</keyword>
<dbReference type="Gene3D" id="3.30.565.10">
    <property type="entry name" value="Histidine kinase-like ATPase, C-terminal domain"/>
    <property type="match status" value="1"/>
</dbReference>
<dbReference type="FunFam" id="3.60.40.10:FF:000031">
    <property type="entry name" value="PAS sensor protein"/>
    <property type="match status" value="1"/>
</dbReference>
<sequence>MDSDSTFQGTSYDPVPGGSMASATVDVHGTVVAWSLGAQWLFGYLPSEAVGRPITEVFGLGGPAPIDFASYPAAWVGEVNAHARDGTPLPLQLYAHPLHGPQGIVHWYLTILDRSASQENQPPVEDPDLAHLREWTLAQSPQPVAIFNHKGQLAEMNDSMARLSGIPVQEALGKRLRELTPLPIFTEFDDLVARTLREGKLIRHEVRSQLREDSPERAWTLFFAPLKDPAGHNRGAACTVFDTSEQYWARRRLAVLNDASMRIGTTLDMTRTAEETAEVLVPQFADSAFVLLLESVFKGAEPTFAPLHDPVSLRCLVRRSTLREPLHIEGIPEPGKVARFPLNSPLGRCLSEQRSVRFRVDSAELEEWLERYPAYREIIQAAGVRSFMMLPLLVGGRPFGLILLTRRHGLAPFSKDDLLLAQDIATRAAARIDNARRYSRERSAALTLQRSLLPQRLPHNSAVEVATRYMPAGFRFGVGGDWYDVISLSGARVALVVGDVTGHGLHASATMGQLRTAVRALSDVDLVPEELLTYLDDLVIRLNTEEATYSSAEESPRPDTMPEIGATCLYAIYDPVSRRCSMARAGHPPPAVVHPDGSVEFVAMPAGPPLGVGGVPFESVEFEVSPSSLLVLYTDGLVESRTTGMDQGLEQLRAVLSQSSSSLEGVCDSVVRTLLPAGAIDDAALLVARTRALDSRKVATWDLPADPAVVGEVRAWTTRQLAAWGLEELAFTTELVVSELVTNAIRYASAPIQLRLIQDGTLICEVSDASNTAPHLRRARTFDEGGRGLFLVAQLSRRWGTRHRTNGKTIWAEQALP</sequence>
<dbReference type="SUPFAM" id="SSF81606">
    <property type="entry name" value="PP2C-like"/>
    <property type="match status" value="1"/>
</dbReference>
<dbReference type="PANTHER" id="PTHR43156:SF2">
    <property type="entry name" value="STAGE II SPORULATION PROTEIN E"/>
    <property type="match status" value="1"/>
</dbReference>
<dbReference type="Gene3D" id="3.30.450.40">
    <property type="match status" value="1"/>
</dbReference>
<evidence type="ECO:0000259" key="2">
    <source>
        <dbReference type="PROSITE" id="PS50112"/>
    </source>
</evidence>
<dbReference type="GO" id="GO:0016791">
    <property type="term" value="F:phosphatase activity"/>
    <property type="evidence" value="ECO:0007669"/>
    <property type="project" value="TreeGrafter"/>
</dbReference>
<dbReference type="SUPFAM" id="SSF55874">
    <property type="entry name" value="ATPase domain of HSP90 chaperone/DNA topoisomerase II/histidine kinase"/>
    <property type="match status" value="1"/>
</dbReference>
<dbReference type="Pfam" id="PF13581">
    <property type="entry name" value="HATPase_c_2"/>
    <property type="match status" value="1"/>
</dbReference>
<dbReference type="Pfam" id="PF13426">
    <property type="entry name" value="PAS_9"/>
    <property type="match status" value="1"/>
</dbReference>